<proteinExistence type="predicted"/>
<gene>
    <name evidence="3" type="ORF">GCM10023313_04790</name>
</gene>
<protein>
    <submittedName>
        <fullName evidence="3">Uncharacterized protein</fullName>
    </submittedName>
</protein>
<organism evidence="3 4">
    <name type="scientific">Mucilaginibacter defluvii</name>
    <dbReference type="NCBI Taxonomy" id="1196019"/>
    <lineage>
        <taxon>Bacteria</taxon>
        <taxon>Pseudomonadati</taxon>
        <taxon>Bacteroidota</taxon>
        <taxon>Sphingobacteriia</taxon>
        <taxon>Sphingobacteriales</taxon>
        <taxon>Sphingobacteriaceae</taxon>
        <taxon>Mucilaginibacter</taxon>
    </lineage>
</organism>
<comment type="caution">
    <text evidence="3">The sequence shown here is derived from an EMBL/GenBank/DDBJ whole genome shotgun (WGS) entry which is preliminary data.</text>
</comment>
<evidence type="ECO:0000256" key="1">
    <source>
        <dbReference type="SAM" id="MobiDB-lite"/>
    </source>
</evidence>
<keyword evidence="2" id="KW-0812">Transmembrane</keyword>
<evidence type="ECO:0000256" key="2">
    <source>
        <dbReference type="SAM" id="Phobius"/>
    </source>
</evidence>
<dbReference type="Proteomes" id="UP001501436">
    <property type="component" value="Unassembled WGS sequence"/>
</dbReference>
<reference evidence="4" key="1">
    <citation type="journal article" date="2019" name="Int. J. Syst. Evol. Microbiol.">
        <title>The Global Catalogue of Microorganisms (GCM) 10K type strain sequencing project: providing services to taxonomists for standard genome sequencing and annotation.</title>
        <authorList>
            <consortium name="The Broad Institute Genomics Platform"/>
            <consortium name="The Broad Institute Genome Sequencing Center for Infectious Disease"/>
            <person name="Wu L."/>
            <person name="Ma J."/>
        </authorList>
    </citation>
    <scope>NUCLEOTIDE SEQUENCE [LARGE SCALE GENOMIC DNA]</scope>
    <source>
        <strain evidence="4">JCM 18283</strain>
    </source>
</reference>
<name>A0ABP9FKK5_9SPHI</name>
<evidence type="ECO:0000313" key="4">
    <source>
        <dbReference type="Proteomes" id="UP001501436"/>
    </source>
</evidence>
<keyword evidence="4" id="KW-1185">Reference proteome</keyword>
<feature type="transmembrane region" description="Helical" evidence="2">
    <location>
        <begin position="21"/>
        <end position="44"/>
    </location>
</feature>
<keyword evidence="2" id="KW-1133">Transmembrane helix</keyword>
<sequence>MLNINVKAALIHSKTYLRIAASILFILLIGFKVVAPVFIASVLADKELASNADDDSDKKSESNSSPEKEFYPPLHQVHNIHFLDSYVEHYTFYKVVYIAKYYQKIAIPPPDGISING</sequence>
<accession>A0ABP9FKK5</accession>
<feature type="compositionally biased region" description="Basic and acidic residues" evidence="1">
    <location>
        <begin position="56"/>
        <end position="70"/>
    </location>
</feature>
<dbReference type="EMBL" id="BAABJI010000001">
    <property type="protein sequence ID" value="GAA4905204.1"/>
    <property type="molecule type" value="Genomic_DNA"/>
</dbReference>
<keyword evidence="2" id="KW-0472">Membrane</keyword>
<evidence type="ECO:0000313" key="3">
    <source>
        <dbReference type="EMBL" id="GAA4905204.1"/>
    </source>
</evidence>
<feature type="region of interest" description="Disordered" evidence="1">
    <location>
        <begin position="50"/>
        <end position="72"/>
    </location>
</feature>